<feature type="transmembrane region" description="Helical" evidence="8">
    <location>
        <begin position="110"/>
        <end position="135"/>
    </location>
</feature>
<reference evidence="10" key="1">
    <citation type="submission" date="2020-05" db="EMBL/GenBank/DDBJ databases">
        <authorList>
            <person name="Chiriac C."/>
            <person name="Salcher M."/>
            <person name="Ghai R."/>
            <person name="Kavagutti S V."/>
        </authorList>
    </citation>
    <scope>NUCLEOTIDE SEQUENCE</scope>
</reference>
<feature type="region of interest" description="Disordered" evidence="7">
    <location>
        <begin position="509"/>
        <end position="546"/>
    </location>
</feature>
<dbReference type="Gene3D" id="1.20.1250.20">
    <property type="entry name" value="MFS general substrate transporter like domains"/>
    <property type="match status" value="1"/>
</dbReference>
<evidence type="ECO:0000256" key="5">
    <source>
        <dbReference type="ARBA" id="ARBA00022989"/>
    </source>
</evidence>
<sequence>MTTTTPSLSTTTKVVVASAIAVPFAGFVAGMQGASANISSTALVSASRHLHMSGSTQALAASVQTLAIAATVISTGLIADRIGRRTMLMIALALTCVGQLVVAASPATAIYMVGMAITGIGMGATYGAAFGYLVAIVPKAKFAGAMGIFTAFSMLSGLVFTFIGGILCGIDWRLAFLLLPVVTVIALLVTPFVLPKIAPVTGGAFDLIGQLLLAVGVIGFLYACSQLAESLTSFKTLGPLALGVVMLVAFFVRESKARDHFFPVSLFRSPVFLAAICAGFIYNFGTAVTFLQVTNLWQYVTGLKAAQVSVWQLPLLLSGIVAGLVTGRLIGKQITDRVAILGGGVMVLVGAVFLAMANGSHTLVPFLPGLIVAGAGAVVAAVPFGSLILRESTPEYVGPVTGSRTTIGQIFYTLGFSLSMVAVDRLTDIGVISHLKADGAPPSSLSTGLDALTVFTSTGQEPTSTVGTEALQAAASSYGQAFSITLIGAGTIAVLVGLVAFFLLGGGRDKHDSSSPDDTTAPEDSTDAPNISVTSAGPAPLAASAS</sequence>
<dbReference type="InterPro" id="IPR036259">
    <property type="entry name" value="MFS_trans_sf"/>
</dbReference>
<gene>
    <name evidence="10" type="ORF">UFOPK1835_01668</name>
</gene>
<evidence type="ECO:0000313" key="10">
    <source>
        <dbReference type="EMBL" id="CAB4619615.1"/>
    </source>
</evidence>
<feature type="transmembrane region" description="Helical" evidence="8">
    <location>
        <begin position="142"/>
        <end position="166"/>
    </location>
</feature>
<evidence type="ECO:0000256" key="7">
    <source>
        <dbReference type="SAM" id="MobiDB-lite"/>
    </source>
</evidence>
<comment type="subcellular location">
    <subcellularLocation>
        <location evidence="1">Cell membrane</location>
        <topology evidence="1">Multi-pass membrane protein</topology>
    </subcellularLocation>
</comment>
<proteinExistence type="predicted"/>
<keyword evidence="6 8" id="KW-0472">Membrane</keyword>
<dbReference type="PANTHER" id="PTHR42718:SF46">
    <property type="entry name" value="BLR6921 PROTEIN"/>
    <property type="match status" value="1"/>
</dbReference>
<feature type="transmembrane region" description="Helical" evidence="8">
    <location>
        <begin position="410"/>
        <end position="427"/>
    </location>
</feature>
<feature type="transmembrane region" description="Helical" evidence="8">
    <location>
        <begin position="481"/>
        <end position="504"/>
    </location>
</feature>
<feature type="transmembrane region" description="Helical" evidence="8">
    <location>
        <begin position="363"/>
        <end position="389"/>
    </location>
</feature>
<evidence type="ECO:0000256" key="8">
    <source>
        <dbReference type="SAM" id="Phobius"/>
    </source>
</evidence>
<dbReference type="PROSITE" id="PS50850">
    <property type="entry name" value="MFS"/>
    <property type="match status" value="1"/>
</dbReference>
<dbReference type="GO" id="GO:0022857">
    <property type="term" value="F:transmembrane transporter activity"/>
    <property type="evidence" value="ECO:0007669"/>
    <property type="project" value="InterPro"/>
</dbReference>
<feature type="transmembrane region" description="Helical" evidence="8">
    <location>
        <begin position="86"/>
        <end position="104"/>
    </location>
</feature>
<keyword evidence="4 8" id="KW-0812">Transmembrane</keyword>
<dbReference type="InterPro" id="IPR020846">
    <property type="entry name" value="MFS_dom"/>
</dbReference>
<accession>A0A6J6I724</accession>
<evidence type="ECO:0000256" key="2">
    <source>
        <dbReference type="ARBA" id="ARBA00022448"/>
    </source>
</evidence>
<feature type="transmembrane region" description="Helical" evidence="8">
    <location>
        <begin position="172"/>
        <end position="195"/>
    </location>
</feature>
<feature type="transmembrane region" description="Helical" evidence="8">
    <location>
        <begin position="234"/>
        <end position="252"/>
    </location>
</feature>
<evidence type="ECO:0000256" key="4">
    <source>
        <dbReference type="ARBA" id="ARBA00022692"/>
    </source>
</evidence>
<feature type="compositionally biased region" description="Low complexity" evidence="7">
    <location>
        <begin position="535"/>
        <end position="546"/>
    </location>
</feature>
<evidence type="ECO:0000256" key="3">
    <source>
        <dbReference type="ARBA" id="ARBA00022475"/>
    </source>
</evidence>
<dbReference type="InterPro" id="IPR011701">
    <property type="entry name" value="MFS"/>
</dbReference>
<feature type="transmembrane region" description="Helical" evidence="8">
    <location>
        <begin position="311"/>
        <end position="331"/>
    </location>
</feature>
<feature type="transmembrane region" description="Helical" evidence="8">
    <location>
        <begin position="338"/>
        <end position="357"/>
    </location>
</feature>
<dbReference type="GO" id="GO:0005886">
    <property type="term" value="C:plasma membrane"/>
    <property type="evidence" value="ECO:0007669"/>
    <property type="project" value="UniProtKB-SubCell"/>
</dbReference>
<keyword evidence="3" id="KW-1003">Cell membrane</keyword>
<feature type="transmembrane region" description="Helical" evidence="8">
    <location>
        <begin position="272"/>
        <end position="291"/>
    </location>
</feature>
<keyword evidence="2" id="KW-0813">Transport</keyword>
<dbReference type="AlphaFoldDB" id="A0A6J6I724"/>
<name>A0A6J6I724_9ZZZZ</name>
<evidence type="ECO:0000259" key="9">
    <source>
        <dbReference type="PROSITE" id="PS50850"/>
    </source>
</evidence>
<evidence type="ECO:0000256" key="1">
    <source>
        <dbReference type="ARBA" id="ARBA00004651"/>
    </source>
</evidence>
<evidence type="ECO:0000256" key="6">
    <source>
        <dbReference type="ARBA" id="ARBA00023136"/>
    </source>
</evidence>
<dbReference type="PROSITE" id="PS00216">
    <property type="entry name" value="SUGAR_TRANSPORT_1"/>
    <property type="match status" value="1"/>
</dbReference>
<dbReference type="Pfam" id="PF07690">
    <property type="entry name" value="MFS_1"/>
    <property type="match status" value="1"/>
</dbReference>
<keyword evidence="5 8" id="KW-1133">Transmembrane helix</keyword>
<feature type="domain" description="Major facilitator superfamily (MFS) profile" evidence="9">
    <location>
        <begin position="18"/>
        <end position="508"/>
    </location>
</feature>
<organism evidence="10">
    <name type="scientific">freshwater metagenome</name>
    <dbReference type="NCBI Taxonomy" id="449393"/>
    <lineage>
        <taxon>unclassified sequences</taxon>
        <taxon>metagenomes</taxon>
        <taxon>ecological metagenomes</taxon>
    </lineage>
</organism>
<feature type="transmembrane region" description="Helical" evidence="8">
    <location>
        <begin position="207"/>
        <end position="228"/>
    </location>
</feature>
<protein>
    <submittedName>
        <fullName evidence="10">Unannotated protein</fullName>
    </submittedName>
</protein>
<dbReference type="SUPFAM" id="SSF103473">
    <property type="entry name" value="MFS general substrate transporter"/>
    <property type="match status" value="1"/>
</dbReference>
<feature type="transmembrane region" description="Helical" evidence="8">
    <location>
        <begin position="56"/>
        <end position="79"/>
    </location>
</feature>
<dbReference type="PANTHER" id="PTHR42718">
    <property type="entry name" value="MAJOR FACILITATOR SUPERFAMILY MULTIDRUG TRANSPORTER MFSC"/>
    <property type="match status" value="1"/>
</dbReference>
<dbReference type="InterPro" id="IPR005829">
    <property type="entry name" value="Sugar_transporter_CS"/>
</dbReference>
<dbReference type="EMBL" id="CAEZUP010000089">
    <property type="protein sequence ID" value="CAB4619615.1"/>
    <property type="molecule type" value="Genomic_DNA"/>
</dbReference>